<feature type="transmembrane region" description="Helical" evidence="2">
    <location>
        <begin position="54"/>
        <end position="74"/>
    </location>
</feature>
<accession>A0ABS7TJN9</accession>
<protein>
    <submittedName>
        <fullName evidence="3">Uncharacterized protein</fullName>
    </submittedName>
</protein>
<feature type="region of interest" description="Disordered" evidence="1">
    <location>
        <begin position="148"/>
        <end position="173"/>
    </location>
</feature>
<evidence type="ECO:0000256" key="1">
    <source>
        <dbReference type="SAM" id="MobiDB-lite"/>
    </source>
</evidence>
<sequence length="273" mass="29374">MSTRELVAAFRSMERPSDAAKERMARALAAAVPAPRAATVIRLRPPRRRRTMPVGWLAVAAALLLIAGSSYWLVSTQQRQAQGPADLLMAPQDADLTQGTALPRQVEPERATKPVIEVAAPVMLEQEPAPEAASEPVEPPVAEAIVEAAPRKPTRSQPRPLAGERTAAGQEPASDPVLAELVLIQKIKDALDADRPAAALAAIEAHAREFARGSLAEEREALRVVALCDAGERTRGERAREAFLRAYPRSAYRERVRATCPIAAAPETTTTID</sequence>
<gene>
    <name evidence="3" type="ORF">K7C98_04185</name>
</gene>
<evidence type="ECO:0000256" key="2">
    <source>
        <dbReference type="SAM" id="Phobius"/>
    </source>
</evidence>
<evidence type="ECO:0000313" key="3">
    <source>
        <dbReference type="EMBL" id="MBZ5708443.1"/>
    </source>
</evidence>
<proteinExistence type="predicted"/>
<dbReference type="EMBL" id="JAIRAU010000001">
    <property type="protein sequence ID" value="MBZ5708443.1"/>
    <property type="molecule type" value="Genomic_DNA"/>
</dbReference>
<comment type="caution">
    <text evidence="3">The sequence shown here is derived from an EMBL/GenBank/DDBJ whole genome shotgun (WGS) entry which is preliminary data.</text>
</comment>
<keyword evidence="4" id="KW-1185">Reference proteome</keyword>
<keyword evidence="2" id="KW-0812">Transmembrane</keyword>
<reference evidence="3" key="1">
    <citation type="submission" date="2021-08" db="EMBL/GenBank/DDBJ databases">
        <authorList>
            <person name="Stevens D.C."/>
        </authorList>
    </citation>
    <scope>NUCLEOTIDE SEQUENCE</scope>
    <source>
        <strain evidence="3">DSM 53165</strain>
    </source>
</reference>
<dbReference type="Proteomes" id="UP001139031">
    <property type="component" value="Unassembled WGS sequence"/>
</dbReference>
<keyword evidence="2" id="KW-0472">Membrane</keyword>
<evidence type="ECO:0000313" key="4">
    <source>
        <dbReference type="Proteomes" id="UP001139031"/>
    </source>
</evidence>
<name>A0ABS7TJN9_9BACT</name>
<keyword evidence="2" id="KW-1133">Transmembrane helix</keyword>
<organism evidence="3 4">
    <name type="scientific">Nannocystis pusilla</name>
    <dbReference type="NCBI Taxonomy" id="889268"/>
    <lineage>
        <taxon>Bacteria</taxon>
        <taxon>Pseudomonadati</taxon>
        <taxon>Myxococcota</taxon>
        <taxon>Polyangia</taxon>
        <taxon>Nannocystales</taxon>
        <taxon>Nannocystaceae</taxon>
        <taxon>Nannocystis</taxon>
    </lineage>
</organism>
<dbReference type="RefSeq" id="WP_224190192.1">
    <property type="nucleotide sequence ID" value="NZ_JAIRAU010000001.1"/>
</dbReference>